<evidence type="ECO:0000256" key="1">
    <source>
        <dbReference type="SAM" id="MobiDB-lite"/>
    </source>
</evidence>
<sequence length="239" mass="26920">MGDDIQLFVKMCLVCQQDKTEQRRPARLLEPLPIPSHPWESVSMDFIVGLPKVGGLGNIMVIVGRLSKYAVFMPTPALFDAKEAAKLFFHGVVKYWGLPRDIMSDRDVRFTGRFWTELFRIMGTDLRFSTSFHPQTDEQMERINALLELYLPHFVSANQRDWLELLDVAQFSYNLQKSEATGASPFEEIVGRLMGPVWQAHGATKGTRDTSEIHGHLVEGTRPGVAQSLGKDSGSGQHM</sequence>
<dbReference type="InterPro" id="IPR036397">
    <property type="entry name" value="RNaseH_sf"/>
</dbReference>
<dbReference type="GO" id="GO:0003676">
    <property type="term" value="F:nucleic acid binding"/>
    <property type="evidence" value="ECO:0007669"/>
    <property type="project" value="InterPro"/>
</dbReference>
<dbReference type="SUPFAM" id="SSF53098">
    <property type="entry name" value="Ribonuclease H-like"/>
    <property type="match status" value="1"/>
</dbReference>
<dbReference type="PANTHER" id="PTHR35046:SF26">
    <property type="entry name" value="RNA-DIRECTED DNA POLYMERASE"/>
    <property type="match status" value="1"/>
</dbReference>
<dbReference type="PROSITE" id="PS50994">
    <property type="entry name" value="INTEGRASE"/>
    <property type="match status" value="1"/>
</dbReference>
<dbReference type="EMBL" id="JAAGAX010000015">
    <property type="protein sequence ID" value="KAF2291281.1"/>
    <property type="molecule type" value="Genomic_DNA"/>
</dbReference>
<protein>
    <recommendedName>
        <fullName evidence="2">Integrase catalytic domain-containing protein</fullName>
    </recommendedName>
</protein>
<dbReference type="InterPro" id="IPR001584">
    <property type="entry name" value="Integrase_cat-core"/>
</dbReference>
<reference evidence="3 4" key="1">
    <citation type="journal article" date="2020" name="Mol. Plant">
        <title>The Chromosome-Based Rubber Tree Genome Provides New Insights into Spurge Genome Evolution and Rubber Biosynthesis.</title>
        <authorList>
            <person name="Liu J."/>
            <person name="Shi C."/>
            <person name="Shi C.C."/>
            <person name="Li W."/>
            <person name="Zhang Q.J."/>
            <person name="Zhang Y."/>
            <person name="Li K."/>
            <person name="Lu H.F."/>
            <person name="Shi C."/>
            <person name="Zhu S.T."/>
            <person name="Xiao Z.Y."/>
            <person name="Nan H."/>
            <person name="Yue Y."/>
            <person name="Zhu X.G."/>
            <person name="Wu Y."/>
            <person name="Hong X.N."/>
            <person name="Fan G.Y."/>
            <person name="Tong Y."/>
            <person name="Zhang D."/>
            <person name="Mao C.L."/>
            <person name="Liu Y.L."/>
            <person name="Hao S.J."/>
            <person name="Liu W.Q."/>
            <person name="Lv M.Q."/>
            <person name="Zhang H.B."/>
            <person name="Liu Y."/>
            <person name="Hu-Tang G.R."/>
            <person name="Wang J.P."/>
            <person name="Wang J.H."/>
            <person name="Sun Y.H."/>
            <person name="Ni S.B."/>
            <person name="Chen W.B."/>
            <person name="Zhang X.C."/>
            <person name="Jiao Y.N."/>
            <person name="Eichler E.E."/>
            <person name="Li G.H."/>
            <person name="Liu X."/>
            <person name="Gao L.Z."/>
        </authorList>
    </citation>
    <scope>NUCLEOTIDE SEQUENCE [LARGE SCALE GENOMIC DNA]</scope>
    <source>
        <strain evidence="4">cv. GT1</strain>
        <tissue evidence="3">Leaf</tissue>
    </source>
</reference>
<dbReference type="Gene3D" id="3.30.420.10">
    <property type="entry name" value="Ribonuclease H-like superfamily/Ribonuclease H"/>
    <property type="match status" value="1"/>
</dbReference>
<name>A0A6A6KQP9_HEVBR</name>
<evidence type="ECO:0000313" key="4">
    <source>
        <dbReference type="Proteomes" id="UP000467840"/>
    </source>
</evidence>
<evidence type="ECO:0000313" key="3">
    <source>
        <dbReference type="EMBL" id="KAF2291281.1"/>
    </source>
</evidence>
<dbReference type="AlphaFoldDB" id="A0A6A6KQP9"/>
<dbReference type="InterPro" id="IPR012337">
    <property type="entry name" value="RNaseH-like_sf"/>
</dbReference>
<organism evidence="3 4">
    <name type="scientific">Hevea brasiliensis</name>
    <name type="common">Para rubber tree</name>
    <name type="synonym">Siphonia brasiliensis</name>
    <dbReference type="NCBI Taxonomy" id="3981"/>
    <lineage>
        <taxon>Eukaryota</taxon>
        <taxon>Viridiplantae</taxon>
        <taxon>Streptophyta</taxon>
        <taxon>Embryophyta</taxon>
        <taxon>Tracheophyta</taxon>
        <taxon>Spermatophyta</taxon>
        <taxon>Magnoliopsida</taxon>
        <taxon>eudicotyledons</taxon>
        <taxon>Gunneridae</taxon>
        <taxon>Pentapetalae</taxon>
        <taxon>rosids</taxon>
        <taxon>fabids</taxon>
        <taxon>Malpighiales</taxon>
        <taxon>Euphorbiaceae</taxon>
        <taxon>Crotonoideae</taxon>
        <taxon>Micrandreae</taxon>
        <taxon>Hevea</taxon>
    </lineage>
</organism>
<dbReference type="Proteomes" id="UP000467840">
    <property type="component" value="Chromosome 2"/>
</dbReference>
<dbReference type="PANTHER" id="PTHR35046">
    <property type="entry name" value="ZINC KNUCKLE (CCHC-TYPE) FAMILY PROTEIN"/>
    <property type="match status" value="1"/>
</dbReference>
<accession>A0A6A6KQP9</accession>
<proteinExistence type="predicted"/>
<keyword evidence="4" id="KW-1185">Reference proteome</keyword>
<evidence type="ECO:0000259" key="2">
    <source>
        <dbReference type="PROSITE" id="PS50994"/>
    </source>
</evidence>
<gene>
    <name evidence="3" type="ORF">GH714_022163</name>
</gene>
<dbReference type="GO" id="GO:0015074">
    <property type="term" value="P:DNA integration"/>
    <property type="evidence" value="ECO:0007669"/>
    <property type="project" value="InterPro"/>
</dbReference>
<feature type="domain" description="Integrase catalytic" evidence="2">
    <location>
        <begin position="34"/>
        <end position="193"/>
    </location>
</feature>
<comment type="caution">
    <text evidence="3">The sequence shown here is derived from an EMBL/GenBank/DDBJ whole genome shotgun (WGS) entry which is preliminary data.</text>
</comment>
<feature type="region of interest" description="Disordered" evidence="1">
    <location>
        <begin position="219"/>
        <end position="239"/>
    </location>
</feature>